<dbReference type="InterPro" id="IPR050807">
    <property type="entry name" value="TransReg_Diox_bact_type"/>
</dbReference>
<dbReference type="PANTHER" id="PTHR46797:SF20">
    <property type="entry name" value="BLR4304 PROTEIN"/>
    <property type="match status" value="1"/>
</dbReference>
<dbReference type="PROSITE" id="PS50943">
    <property type="entry name" value="HTH_CROC1"/>
    <property type="match status" value="1"/>
</dbReference>
<organism evidence="3 4">
    <name type="scientific">Rhizorhabdus histidinilytica</name>
    <dbReference type="NCBI Taxonomy" id="439228"/>
    <lineage>
        <taxon>Bacteria</taxon>
        <taxon>Pseudomonadati</taxon>
        <taxon>Pseudomonadota</taxon>
        <taxon>Alphaproteobacteria</taxon>
        <taxon>Sphingomonadales</taxon>
        <taxon>Sphingomonadaceae</taxon>
        <taxon>Rhizorhabdus</taxon>
    </lineage>
</organism>
<accession>A0A1T5B8M0</accession>
<dbReference type="CDD" id="cd02209">
    <property type="entry name" value="cupin_XRE_C"/>
    <property type="match status" value="1"/>
</dbReference>
<keyword evidence="1" id="KW-0238">DNA-binding</keyword>
<dbReference type="STRING" id="439228.SAMN06295920_102571"/>
<evidence type="ECO:0000313" key="3">
    <source>
        <dbReference type="EMBL" id="SKB43330.1"/>
    </source>
</evidence>
<reference evidence="4" key="1">
    <citation type="submission" date="2017-02" db="EMBL/GenBank/DDBJ databases">
        <authorList>
            <person name="Varghese N."/>
            <person name="Submissions S."/>
        </authorList>
    </citation>
    <scope>NUCLEOTIDE SEQUENCE [LARGE SCALE GENOMIC DNA]</scope>
    <source>
        <strain evidence="4">UM2</strain>
    </source>
</reference>
<name>A0A1T5B8M0_9SPHN</name>
<evidence type="ECO:0000313" key="4">
    <source>
        <dbReference type="Proteomes" id="UP000189818"/>
    </source>
</evidence>
<sequence>MATAAKRNPARTTLGSALRSIRREREWSLAEMAAKTGLSTSSLSKIENGQRSLTYDKLVELAESLSVDISRLFSAGPVPSGLAHFAGRRSVQREGDGFEIQAGVYTYSYLAYDLMRKRFTPVLMDIHARSIDEFDELVRHEGDEFAYVLEGEVEVHTEIYAPLRLKVGESVFFDSKVGHAYVNAGDGPARILCIGSEAGVRGDGVIQFAQDHLGE</sequence>
<dbReference type="RefSeq" id="WP_079647294.1">
    <property type="nucleotide sequence ID" value="NZ_FUYM01000002.1"/>
</dbReference>
<evidence type="ECO:0000256" key="1">
    <source>
        <dbReference type="ARBA" id="ARBA00023125"/>
    </source>
</evidence>
<gene>
    <name evidence="3" type="ORF">SAMN06295920_102571</name>
</gene>
<feature type="domain" description="HTH cro/C1-type" evidence="2">
    <location>
        <begin position="18"/>
        <end position="72"/>
    </location>
</feature>
<dbReference type="Gene3D" id="2.60.120.10">
    <property type="entry name" value="Jelly Rolls"/>
    <property type="match status" value="1"/>
</dbReference>
<dbReference type="Pfam" id="PF01381">
    <property type="entry name" value="HTH_3"/>
    <property type="match status" value="1"/>
</dbReference>
<evidence type="ECO:0000259" key="2">
    <source>
        <dbReference type="PROSITE" id="PS50943"/>
    </source>
</evidence>
<dbReference type="SUPFAM" id="SSF51182">
    <property type="entry name" value="RmlC-like cupins"/>
    <property type="match status" value="1"/>
</dbReference>
<dbReference type="InterPro" id="IPR013096">
    <property type="entry name" value="Cupin_2"/>
</dbReference>
<dbReference type="GO" id="GO:0003677">
    <property type="term" value="F:DNA binding"/>
    <property type="evidence" value="ECO:0007669"/>
    <property type="project" value="UniProtKB-KW"/>
</dbReference>
<dbReference type="InterPro" id="IPR001387">
    <property type="entry name" value="Cro/C1-type_HTH"/>
</dbReference>
<protein>
    <submittedName>
        <fullName evidence="3">Transcriptional regulator, XRE family with cupin sensor</fullName>
    </submittedName>
</protein>
<dbReference type="Gene3D" id="1.10.260.40">
    <property type="entry name" value="lambda repressor-like DNA-binding domains"/>
    <property type="match status" value="1"/>
</dbReference>
<dbReference type="CDD" id="cd00093">
    <property type="entry name" value="HTH_XRE"/>
    <property type="match status" value="1"/>
</dbReference>
<dbReference type="Pfam" id="PF07883">
    <property type="entry name" value="Cupin_2"/>
    <property type="match status" value="1"/>
</dbReference>
<dbReference type="InterPro" id="IPR010982">
    <property type="entry name" value="Lambda_DNA-bd_dom_sf"/>
</dbReference>
<dbReference type="InterPro" id="IPR014710">
    <property type="entry name" value="RmlC-like_jellyroll"/>
</dbReference>
<dbReference type="OrthoDB" id="9805356at2"/>
<dbReference type="SUPFAM" id="SSF47413">
    <property type="entry name" value="lambda repressor-like DNA-binding domains"/>
    <property type="match status" value="1"/>
</dbReference>
<dbReference type="SMART" id="SM00530">
    <property type="entry name" value="HTH_XRE"/>
    <property type="match status" value="1"/>
</dbReference>
<dbReference type="AlphaFoldDB" id="A0A1T5B8M0"/>
<dbReference type="EMBL" id="FUYM01000002">
    <property type="protein sequence ID" value="SKB43330.1"/>
    <property type="molecule type" value="Genomic_DNA"/>
</dbReference>
<dbReference type="PANTHER" id="PTHR46797">
    <property type="entry name" value="HTH-TYPE TRANSCRIPTIONAL REGULATOR"/>
    <property type="match status" value="1"/>
</dbReference>
<dbReference type="InterPro" id="IPR011051">
    <property type="entry name" value="RmlC_Cupin_sf"/>
</dbReference>
<proteinExistence type="predicted"/>
<dbReference type="GO" id="GO:0005829">
    <property type="term" value="C:cytosol"/>
    <property type="evidence" value="ECO:0007669"/>
    <property type="project" value="TreeGrafter"/>
</dbReference>
<dbReference type="GO" id="GO:0003700">
    <property type="term" value="F:DNA-binding transcription factor activity"/>
    <property type="evidence" value="ECO:0007669"/>
    <property type="project" value="TreeGrafter"/>
</dbReference>
<keyword evidence="4" id="KW-1185">Reference proteome</keyword>
<dbReference type="Proteomes" id="UP000189818">
    <property type="component" value="Unassembled WGS sequence"/>
</dbReference>